<dbReference type="RefSeq" id="WP_273685974.1">
    <property type="nucleotide sequence ID" value="NZ_CP117411.1"/>
</dbReference>
<proteinExistence type="predicted"/>
<organism evidence="7 8">
    <name type="scientific">Sphingomonas naphthae</name>
    <dbReference type="NCBI Taxonomy" id="1813468"/>
    <lineage>
        <taxon>Bacteria</taxon>
        <taxon>Pseudomonadati</taxon>
        <taxon>Pseudomonadota</taxon>
        <taxon>Alphaproteobacteria</taxon>
        <taxon>Sphingomonadales</taxon>
        <taxon>Sphingomonadaceae</taxon>
        <taxon>Sphingomonas</taxon>
    </lineage>
</organism>
<protein>
    <submittedName>
        <fullName evidence="7">LapA family protein</fullName>
    </submittedName>
</protein>
<dbReference type="Pfam" id="PF06305">
    <property type="entry name" value="LapA_dom"/>
    <property type="match status" value="1"/>
</dbReference>
<evidence type="ECO:0000256" key="3">
    <source>
        <dbReference type="ARBA" id="ARBA00022989"/>
    </source>
</evidence>
<keyword evidence="2 5" id="KW-0812">Transmembrane</keyword>
<accession>A0ABY7TGT6</accession>
<evidence type="ECO:0000256" key="1">
    <source>
        <dbReference type="ARBA" id="ARBA00022475"/>
    </source>
</evidence>
<evidence type="ECO:0000256" key="4">
    <source>
        <dbReference type="ARBA" id="ARBA00023136"/>
    </source>
</evidence>
<name>A0ABY7TGT6_9SPHN</name>
<keyword evidence="1" id="KW-1003">Cell membrane</keyword>
<keyword evidence="8" id="KW-1185">Reference proteome</keyword>
<evidence type="ECO:0000313" key="7">
    <source>
        <dbReference type="EMBL" id="WCT72026.1"/>
    </source>
</evidence>
<reference evidence="7 8" key="1">
    <citation type="submission" date="2023-02" db="EMBL/GenBank/DDBJ databases">
        <title>Genome sequence of Sphingomonas naphthae.</title>
        <authorList>
            <person name="Kim S."/>
            <person name="Heo J."/>
            <person name="Kwon S.-W."/>
        </authorList>
    </citation>
    <scope>NUCLEOTIDE SEQUENCE [LARGE SCALE GENOMIC DNA]</scope>
    <source>
        <strain evidence="7 8">KACC 18716</strain>
    </source>
</reference>
<evidence type="ECO:0000256" key="2">
    <source>
        <dbReference type="ARBA" id="ARBA00022692"/>
    </source>
</evidence>
<dbReference type="InterPro" id="IPR010445">
    <property type="entry name" value="LapA_dom"/>
</dbReference>
<sequence length="103" mass="11314">MNFLKTLFWIAITVIAVVFATNNWRPVSINLWAGQVADANLPVALFIAFLIGFLPTWAWHRAKLWHLRRQLPAPIPSVPSVPPTPVIDAVPARPIAGSADAVI</sequence>
<evidence type="ECO:0000256" key="5">
    <source>
        <dbReference type="SAM" id="Phobius"/>
    </source>
</evidence>
<evidence type="ECO:0000313" key="8">
    <source>
        <dbReference type="Proteomes" id="UP001220395"/>
    </source>
</evidence>
<gene>
    <name evidence="7" type="ORF">PQ455_10230</name>
</gene>
<evidence type="ECO:0000259" key="6">
    <source>
        <dbReference type="Pfam" id="PF06305"/>
    </source>
</evidence>
<keyword evidence="4 5" id="KW-0472">Membrane</keyword>
<dbReference type="Proteomes" id="UP001220395">
    <property type="component" value="Chromosome"/>
</dbReference>
<feature type="domain" description="Lipopolysaccharide assembly protein A" evidence="6">
    <location>
        <begin position="23"/>
        <end position="71"/>
    </location>
</feature>
<feature type="transmembrane region" description="Helical" evidence="5">
    <location>
        <begin position="39"/>
        <end position="59"/>
    </location>
</feature>
<dbReference type="EMBL" id="CP117411">
    <property type="protein sequence ID" value="WCT72026.1"/>
    <property type="molecule type" value="Genomic_DNA"/>
</dbReference>
<keyword evidence="3 5" id="KW-1133">Transmembrane helix</keyword>